<dbReference type="AlphaFoldDB" id="A0A8S1W4U3"/>
<comment type="caution">
    <text evidence="1">The sequence shown here is derived from an EMBL/GenBank/DDBJ whole genome shotgun (WGS) entry which is preliminary data.</text>
</comment>
<gene>
    <name evidence="1" type="ORF">PPENT_87.1.T0800173</name>
</gene>
<dbReference type="EMBL" id="CAJJDO010000080">
    <property type="protein sequence ID" value="CAD8183285.1"/>
    <property type="molecule type" value="Genomic_DNA"/>
</dbReference>
<keyword evidence="2" id="KW-1185">Reference proteome</keyword>
<proteinExistence type="predicted"/>
<protein>
    <submittedName>
        <fullName evidence="1">Uncharacterized protein</fullName>
    </submittedName>
</protein>
<dbReference type="Proteomes" id="UP000689195">
    <property type="component" value="Unassembled WGS sequence"/>
</dbReference>
<organism evidence="1 2">
    <name type="scientific">Paramecium pentaurelia</name>
    <dbReference type="NCBI Taxonomy" id="43138"/>
    <lineage>
        <taxon>Eukaryota</taxon>
        <taxon>Sar</taxon>
        <taxon>Alveolata</taxon>
        <taxon>Ciliophora</taxon>
        <taxon>Intramacronucleata</taxon>
        <taxon>Oligohymenophorea</taxon>
        <taxon>Peniculida</taxon>
        <taxon>Parameciidae</taxon>
        <taxon>Paramecium</taxon>
    </lineage>
</organism>
<reference evidence="1" key="1">
    <citation type="submission" date="2021-01" db="EMBL/GenBank/DDBJ databases">
        <authorList>
            <consortium name="Genoscope - CEA"/>
            <person name="William W."/>
        </authorList>
    </citation>
    <scope>NUCLEOTIDE SEQUENCE</scope>
</reference>
<name>A0A8S1W4U3_9CILI</name>
<evidence type="ECO:0000313" key="1">
    <source>
        <dbReference type="EMBL" id="CAD8183285.1"/>
    </source>
</evidence>
<dbReference type="OrthoDB" id="305854at2759"/>
<evidence type="ECO:0000313" key="2">
    <source>
        <dbReference type="Proteomes" id="UP000689195"/>
    </source>
</evidence>
<accession>A0A8S1W4U3</accession>
<sequence>MIQDSFQIEDLTKCQIEQVETLMKNLDKIKSENFVFFPNSLIIEKQEKQYEFKFTEENASLIGQRNQKLLQDQRQPIHNSKHILLLLNRLSKLNIYLPTLTQESFLMIEEEKQESEKVGQKKQNYVLKGLLYKFSLEKLHQNTPEIKNNHCISPELINSIQHSQKDGNNIIFTEKMAIFNIGCILFEFFTLQKLYQRESSFQDNCKYALTSYIFLSGFKYDSFLFGQLVQKCTLEEETELNRRFTFQEALDQIIYIEQCVKYIDKAKLEQKSISIHDFFSQKSSLYDKLVESLQMKVNHQVTGRLYILQNLMRMKFIYIFFQEEELECFRDFLILKLIIQELQELKKFDLITNQPLNKQNDILNFKDSLDEIKEFQTHYSSKYQQILFQLIKGIDEHKYNEISQTHFKKQFRSSKVQDFQKNFHADLFQQNNPKQELFKLCLQNINSIFLQDKLTIYFKPIFIQLIIDNPYKIYDNLLQMLFGNEIQDNKIQEIIQTIKLNSNQF</sequence>